<dbReference type="SUPFAM" id="SSF63707">
    <property type="entry name" value="Ganglioside M2 (gm2) activator"/>
    <property type="match status" value="1"/>
</dbReference>
<dbReference type="Gene3D" id="2.40.128.20">
    <property type="match status" value="1"/>
</dbReference>
<dbReference type="Pfam" id="PF02221">
    <property type="entry name" value="E1_DerP2_DerF2"/>
    <property type="match status" value="1"/>
</dbReference>
<dbReference type="PRINTS" id="PR00178">
    <property type="entry name" value="FATTYACIDBP"/>
</dbReference>
<dbReference type="InterPro" id="IPR012674">
    <property type="entry name" value="Calycin"/>
</dbReference>
<dbReference type="Proteomes" id="UP000054805">
    <property type="component" value="Unassembled WGS sequence"/>
</dbReference>
<keyword evidence="8" id="KW-1185">Reference proteome</keyword>
<dbReference type="CDD" id="cd00742">
    <property type="entry name" value="FABP"/>
    <property type="match status" value="1"/>
</dbReference>
<dbReference type="EMBL" id="JYDV01000059">
    <property type="protein sequence ID" value="KRZ37373.1"/>
    <property type="molecule type" value="Genomic_DNA"/>
</dbReference>
<reference evidence="8 9" key="1">
    <citation type="submission" date="2015-01" db="EMBL/GenBank/DDBJ databases">
        <title>Evolution of Trichinella species and genotypes.</title>
        <authorList>
            <person name="Korhonen P.K."/>
            <person name="Edoardo P."/>
            <person name="Giuseppe L.R."/>
            <person name="Gasser R.B."/>
        </authorList>
    </citation>
    <scope>NUCLEOTIDE SEQUENCE [LARGE SCALE GENOMIC DNA]</scope>
    <source>
        <strain evidence="7">ISS176</strain>
        <strain evidence="6">ISS588</strain>
    </source>
</reference>
<accession>A0A0V1JR21</accession>
<evidence type="ECO:0000313" key="6">
    <source>
        <dbReference type="EMBL" id="KRZ27408.1"/>
    </source>
</evidence>
<dbReference type="AlphaFoldDB" id="A0A0V1JR21"/>
<dbReference type="EMBL" id="JYDS01000071">
    <property type="protein sequence ID" value="KRZ27408.1"/>
    <property type="molecule type" value="Genomic_DNA"/>
</dbReference>
<name>A0A0V1JR21_TRIPS</name>
<organism evidence="7 9">
    <name type="scientific">Trichinella pseudospiralis</name>
    <name type="common">Parasitic roundworm</name>
    <dbReference type="NCBI Taxonomy" id="6337"/>
    <lineage>
        <taxon>Eukaryota</taxon>
        <taxon>Metazoa</taxon>
        <taxon>Ecdysozoa</taxon>
        <taxon>Nematoda</taxon>
        <taxon>Enoplea</taxon>
        <taxon>Dorylaimia</taxon>
        <taxon>Trichinellida</taxon>
        <taxon>Trichinellidae</taxon>
        <taxon>Trichinella</taxon>
    </lineage>
</organism>
<dbReference type="InterPro" id="IPR031259">
    <property type="entry name" value="ILBP"/>
</dbReference>
<evidence type="ECO:0000256" key="4">
    <source>
        <dbReference type="RuleBase" id="RU003696"/>
    </source>
</evidence>
<keyword evidence="2" id="KW-0732">Signal</keyword>
<dbReference type="PROSITE" id="PS00214">
    <property type="entry name" value="FABP"/>
    <property type="match status" value="1"/>
</dbReference>
<evidence type="ECO:0000256" key="3">
    <source>
        <dbReference type="ARBA" id="ARBA00023121"/>
    </source>
</evidence>
<evidence type="ECO:0000256" key="2">
    <source>
        <dbReference type="ARBA" id="ARBA00022729"/>
    </source>
</evidence>
<dbReference type="InterPro" id="IPR000566">
    <property type="entry name" value="Lipocln_cytosolic_FA-bd_dom"/>
</dbReference>
<dbReference type="Proteomes" id="UP000054826">
    <property type="component" value="Unassembled WGS sequence"/>
</dbReference>
<dbReference type="InterPro" id="IPR036846">
    <property type="entry name" value="GM2-AP_sf"/>
</dbReference>
<evidence type="ECO:0000256" key="1">
    <source>
        <dbReference type="ARBA" id="ARBA00008390"/>
    </source>
</evidence>
<comment type="similarity">
    <text evidence="1 4">Belongs to the calycin superfamily. Fatty-acid binding protein (FABP) family.</text>
</comment>
<sequence length="372" mass="41911">MSENFVGKYKLHHSENFDQYMKKIGVDFATRKIANALSPTVEIVISGNVWTIRTTSTFKSEEAKFELNKEIELTTMDGRNIKMLCTLENGRLIQKQTALKTGEKDTEIIREINGNEMLTGAIIKIGVGLIYDNQSAVQVQRNLLSFLLTGLHQIEVAFELTAYVSTSGGHHNGILPVAITVLLCMRACISAKMLFHWTLSFIFCLSTLALFQAEPAQNFTHLVYKDCGDENSIIYFEYLDAQPNPLPFPGRMRLLLRANVSRSPPDRVNVRLFLRKYLIKSGWVRLPCLSGFGSCLYSDLPVCLLTSDLFGCPVEPMYYNINDSFMLSSVDFAPRIAPGDYQILMTVYDSETKQQRLACLAVQFSLAKSEHP</sequence>
<dbReference type="Pfam" id="PF00061">
    <property type="entry name" value="Lipocalin"/>
    <property type="match status" value="1"/>
</dbReference>
<protein>
    <submittedName>
        <fullName evidence="7">Fatty acid-binding-like protein 6</fullName>
    </submittedName>
</protein>
<evidence type="ECO:0000259" key="5">
    <source>
        <dbReference type="PROSITE" id="PS00214"/>
    </source>
</evidence>
<evidence type="ECO:0000313" key="8">
    <source>
        <dbReference type="Proteomes" id="UP000054805"/>
    </source>
</evidence>
<dbReference type="GO" id="GO:0008289">
    <property type="term" value="F:lipid binding"/>
    <property type="evidence" value="ECO:0007669"/>
    <property type="project" value="UniProtKB-KW"/>
</dbReference>
<dbReference type="Gene3D" id="2.70.220.10">
    <property type="entry name" value="Ganglioside GM2 activator"/>
    <property type="match status" value="1"/>
</dbReference>
<evidence type="ECO:0000313" key="7">
    <source>
        <dbReference type="EMBL" id="KRZ37373.1"/>
    </source>
</evidence>
<evidence type="ECO:0000313" key="9">
    <source>
        <dbReference type="Proteomes" id="UP000054826"/>
    </source>
</evidence>
<comment type="caution">
    <text evidence="7">The sequence shown here is derived from an EMBL/GenBank/DDBJ whole genome shotgun (WGS) entry which is preliminary data.</text>
</comment>
<dbReference type="SUPFAM" id="SSF50814">
    <property type="entry name" value="Lipocalins"/>
    <property type="match status" value="1"/>
</dbReference>
<proteinExistence type="inferred from homology"/>
<feature type="domain" description="Cytosolic fatty-acid binding proteins" evidence="5">
    <location>
        <begin position="7"/>
        <end position="24"/>
    </location>
</feature>
<dbReference type="PANTHER" id="PTHR11955">
    <property type="entry name" value="FATTY ACID BINDING PROTEIN"/>
    <property type="match status" value="1"/>
</dbReference>
<keyword evidence="3" id="KW-0446">Lipid-binding</keyword>
<keyword evidence="4" id="KW-0813">Transport</keyword>
<dbReference type="InterPro" id="IPR000463">
    <property type="entry name" value="Fatty_acid-bd"/>
</dbReference>
<gene>
    <name evidence="7" type="primary">lbp-6</name>
    <name evidence="6" type="ORF">T4B_8987</name>
    <name evidence="7" type="ORF">T4C_811</name>
</gene>
<dbReference type="InterPro" id="IPR003172">
    <property type="entry name" value="ML_dom"/>
</dbReference>